<dbReference type="AlphaFoldDB" id="A0AAD4UXP1"/>
<gene>
    <name evidence="2" type="ORF">L3X38_043205</name>
</gene>
<dbReference type="EMBL" id="JAJFAZ020000008">
    <property type="protein sequence ID" value="KAI5314029.1"/>
    <property type="molecule type" value="Genomic_DNA"/>
</dbReference>
<dbReference type="Gene3D" id="2.120.10.80">
    <property type="entry name" value="Kelch-type beta propeller"/>
    <property type="match status" value="1"/>
</dbReference>
<keyword evidence="3" id="KW-1185">Reference proteome</keyword>
<comment type="caution">
    <text evidence="2">The sequence shown here is derived from an EMBL/GenBank/DDBJ whole genome shotgun (WGS) entry which is preliminary data.</text>
</comment>
<feature type="compositionally biased region" description="Basic and acidic residues" evidence="1">
    <location>
        <begin position="403"/>
        <end position="413"/>
    </location>
</feature>
<accession>A0AAD4UXP1</accession>
<dbReference type="InterPro" id="IPR015915">
    <property type="entry name" value="Kelch-typ_b-propeller"/>
</dbReference>
<sequence length="462" mass="51502">MVMPTETESPIYLMVRADETIFWYVIERKSTAATAENDNNNEGRNIVVLRASETDRVRQLNLPSFEGEGLDWIDFSRLVALNRRLYLIGSTIGDTNKVGRVGLRYIDLDATPTPIWHIGGGVNSDRQGGAIAREDGWIFTSGDNLYRVNHPSGDSTKLPKKEGLRGGVHMLGVTMSNILVYVNGLDYNTMLDCNTMYSIDLRSNRWEVICHRFWGVWSPGVILFDDSLLFSLGTQNPSSDTESLGFKARPGVYAFDIRARRWLSSPLEGLKNEVGHENFGPDLGLETVLPSEGPYDRGVVRGPTDEPVNPFKPWWVPLSLVKVGVENGHHKLGLVWDRMIIYDNDVKSCQIHWCKFKILTPNGGNILKAELLSSGICNLDESTYMVMNCTAGLVVAPDEGNEEEKGDKRRREGVTAPDGGNEEESDSKRRRGVNAPDDSNEEEKGNERSGSCFPTNQTGETR</sequence>
<evidence type="ECO:0000313" key="2">
    <source>
        <dbReference type="EMBL" id="KAI5314029.1"/>
    </source>
</evidence>
<dbReference type="SUPFAM" id="SSF117281">
    <property type="entry name" value="Kelch motif"/>
    <property type="match status" value="1"/>
</dbReference>
<feature type="compositionally biased region" description="Polar residues" evidence="1">
    <location>
        <begin position="448"/>
        <end position="462"/>
    </location>
</feature>
<feature type="region of interest" description="Disordered" evidence="1">
    <location>
        <begin position="397"/>
        <end position="462"/>
    </location>
</feature>
<reference evidence="2 3" key="1">
    <citation type="journal article" date="2022" name="G3 (Bethesda)">
        <title>Whole-genome sequence and methylome profiling of the almond [Prunus dulcis (Mill.) D.A. Webb] cultivar 'Nonpareil'.</title>
        <authorList>
            <person name="D'Amico-Willman K.M."/>
            <person name="Ouma W.Z."/>
            <person name="Meulia T."/>
            <person name="Sideli G.M."/>
            <person name="Gradziel T.M."/>
            <person name="Fresnedo-Ramirez J."/>
        </authorList>
    </citation>
    <scope>NUCLEOTIDE SEQUENCE [LARGE SCALE GENOMIC DNA]</scope>
    <source>
        <strain evidence="2">Clone GOH B32 T37-40</strain>
    </source>
</reference>
<proteinExistence type="predicted"/>
<evidence type="ECO:0000313" key="3">
    <source>
        <dbReference type="Proteomes" id="UP001054821"/>
    </source>
</evidence>
<name>A0AAD4UXP1_PRUDU</name>
<evidence type="ECO:0000256" key="1">
    <source>
        <dbReference type="SAM" id="MobiDB-lite"/>
    </source>
</evidence>
<organism evidence="2 3">
    <name type="scientific">Prunus dulcis</name>
    <name type="common">Almond</name>
    <name type="synonym">Amygdalus dulcis</name>
    <dbReference type="NCBI Taxonomy" id="3755"/>
    <lineage>
        <taxon>Eukaryota</taxon>
        <taxon>Viridiplantae</taxon>
        <taxon>Streptophyta</taxon>
        <taxon>Embryophyta</taxon>
        <taxon>Tracheophyta</taxon>
        <taxon>Spermatophyta</taxon>
        <taxon>Magnoliopsida</taxon>
        <taxon>eudicotyledons</taxon>
        <taxon>Gunneridae</taxon>
        <taxon>Pentapetalae</taxon>
        <taxon>rosids</taxon>
        <taxon>fabids</taxon>
        <taxon>Rosales</taxon>
        <taxon>Rosaceae</taxon>
        <taxon>Amygdaloideae</taxon>
        <taxon>Amygdaleae</taxon>
        <taxon>Prunus</taxon>
    </lineage>
</organism>
<dbReference type="Proteomes" id="UP001054821">
    <property type="component" value="Chromosome 8"/>
</dbReference>
<protein>
    <submittedName>
        <fullName evidence="2">Uncharacterized protein</fullName>
    </submittedName>
</protein>